<evidence type="ECO:0000313" key="2">
    <source>
        <dbReference type="EMBL" id="BBF22373.1"/>
    </source>
</evidence>
<dbReference type="OrthoDB" id="9155846at2"/>
<dbReference type="RefSeq" id="WP_120176049.1">
    <property type="nucleotide sequence ID" value="NZ_AP018786.1"/>
</dbReference>
<dbReference type="GO" id="GO:0005737">
    <property type="term" value="C:cytoplasm"/>
    <property type="evidence" value="ECO:0007669"/>
    <property type="project" value="UniProtKB-SubCell"/>
</dbReference>
<dbReference type="KEGG" id="sutt:SUTMEG_02640"/>
<protein>
    <recommendedName>
        <fullName evidence="1">Chaperone NapD</fullName>
    </recommendedName>
    <alternativeName>
        <fullName evidence="1">NapA signal peptide-binding chaperone NapD</fullName>
    </alternativeName>
</protein>
<accession>A0A2Z6I7K4</accession>
<gene>
    <name evidence="1" type="primary">napD</name>
    <name evidence="2" type="ORF">SUTMEG_02640</name>
</gene>
<dbReference type="Pfam" id="PF03927">
    <property type="entry name" value="NapD"/>
    <property type="match status" value="1"/>
</dbReference>
<dbReference type="InterPro" id="IPR005623">
    <property type="entry name" value="Chaperone_NapD_NO3_reduct"/>
</dbReference>
<comment type="subcellular location">
    <subcellularLocation>
        <location evidence="1">Cytoplasm</location>
    </subcellularLocation>
</comment>
<keyword evidence="1" id="KW-0963">Cytoplasm</keyword>
<keyword evidence="1" id="KW-0143">Chaperone</keyword>
<evidence type="ECO:0000256" key="1">
    <source>
        <dbReference type="HAMAP-Rule" id="MF_02200"/>
    </source>
</evidence>
<dbReference type="Proteomes" id="UP000271003">
    <property type="component" value="Chromosome"/>
</dbReference>
<name>A0A2Z6I7K4_9BURK</name>
<proteinExistence type="inferred from homology"/>
<dbReference type="EMBL" id="AP018786">
    <property type="protein sequence ID" value="BBF22373.1"/>
    <property type="molecule type" value="Genomic_DNA"/>
</dbReference>
<dbReference type="GO" id="GO:0051224">
    <property type="term" value="P:negative regulation of protein transport"/>
    <property type="evidence" value="ECO:0007669"/>
    <property type="project" value="UniProtKB-UniRule"/>
</dbReference>
<evidence type="ECO:0000313" key="3">
    <source>
        <dbReference type="Proteomes" id="UP000271003"/>
    </source>
</evidence>
<sequence length="81" mass="8935">MNYSSILVVAEEGRLDDAVRAASEIDGVDVHAADPTTRRIVCTIEAENVDEEVRIFELVRRASGVLDVSLIEHRIDEPTEG</sequence>
<comment type="subunit">
    <text evidence="1">Interacts with the cytoplasmic NapA precursor.</text>
</comment>
<dbReference type="AlphaFoldDB" id="A0A2Z6I7K4"/>
<dbReference type="GO" id="GO:0005048">
    <property type="term" value="F:signal sequence binding"/>
    <property type="evidence" value="ECO:0007669"/>
    <property type="project" value="UniProtKB-UniRule"/>
</dbReference>
<comment type="function">
    <text evidence="1">Chaperone for NapA, the catalytic subunit of the periplasmic nitrate reductase. It binds directly and specifically to the twin-arginine signal peptide of NapA, preventing premature interaction with the Tat translocase and premature export.</text>
</comment>
<reference evidence="2 3" key="1">
    <citation type="journal article" date="2018" name="Int. J. Syst. Evol. Microbiol.">
        <title>Mesosutterella multiformis gen. nov., sp. nov., a member of the family Sutterellaceae and Sutterella megalosphaeroides sp. nov., isolated from human faeces.</title>
        <authorList>
            <person name="Sakamoto M."/>
            <person name="Ikeyama N."/>
            <person name="Kunihiro T."/>
            <person name="Iino T."/>
            <person name="Yuki M."/>
            <person name="Ohkuma M."/>
        </authorList>
    </citation>
    <scope>NUCLEOTIDE SEQUENCE [LARGE SCALE GENOMIC DNA]</scope>
    <source>
        <strain evidence="2 3">6FBBBH3</strain>
    </source>
</reference>
<dbReference type="Gene3D" id="3.30.70.920">
    <property type="match status" value="1"/>
</dbReference>
<keyword evidence="3" id="KW-1185">Reference proteome</keyword>
<comment type="similarity">
    <text evidence="1">Belongs to the NapD family.</text>
</comment>
<dbReference type="HAMAP" id="MF_02200">
    <property type="entry name" value="NapD"/>
    <property type="match status" value="1"/>
</dbReference>
<organism evidence="2 3">
    <name type="scientific">Sutterella megalosphaeroides</name>
    <dbReference type="NCBI Taxonomy" id="2494234"/>
    <lineage>
        <taxon>Bacteria</taxon>
        <taxon>Pseudomonadati</taxon>
        <taxon>Pseudomonadota</taxon>
        <taxon>Betaproteobacteria</taxon>
        <taxon>Burkholderiales</taxon>
        <taxon>Sutterellaceae</taxon>
        <taxon>Sutterella</taxon>
    </lineage>
</organism>